<dbReference type="PATRIC" id="fig|216946.3.peg.431"/>
<protein>
    <recommendedName>
        <fullName evidence="5">Lipolytic enzyme, GDSL family</fullName>
    </recommendedName>
</protein>
<organism evidence="3 4">
    <name type="scientific">Spiroplasma turonicum</name>
    <dbReference type="NCBI Taxonomy" id="216946"/>
    <lineage>
        <taxon>Bacteria</taxon>
        <taxon>Bacillati</taxon>
        <taxon>Mycoplasmatota</taxon>
        <taxon>Mollicutes</taxon>
        <taxon>Entomoplasmatales</taxon>
        <taxon>Spiroplasmataceae</taxon>
        <taxon>Spiroplasma</taxon>
    </lineage>
</organism>
<dbReference type="InterPro" id="IPR051058">
    <property type="entry name" value="GDSL_Est/Lipase"/>
</dbReference>
<feature type="signal peptide" evidence="2">
    <location>
        <begin position="1"/>
        <end position="23"/>
    </location>
</feature>
<dbReference type="GO" id="GO:0006629">
    <property type="term" value="P:lipid metabolic process"/>
    <property type="evidence" value="ECO:0007669"/>
    <property type="project" value="InterPro"/>
</dbReference>
<dbReference type="EMBL" id="CP012328">
    <property type="protein sequence ID" value="AKU79675.1"/>
    <property type="molecule type" value="Genomic_DNA"/>
</dbReference>
<dbReference type="InterPro" id="IPR036514">
    <property type="entry name" value="SGNH_hydro_sf"/>
</dbReference>
<dbReference type="PANTHER" id="PTHR45648:SF22">
    <property type="entry name" value="GDSL LIPASE_ACYLHYDROLASE FAMILY PROTEIN (AFU_ORTHOLOGUE AFUA_4G14700)"/>
    <property type="match status" value="1"/>
</dbReference>
<reference evidence="3 4" key="1">
    <citation type="journal article" date="2015" name="Genome Announc.">
        <title>Complete Genome Sequence of Spiroplasma turonicum Strain Tab4cT, a Parasite of a Horse Fly, Haematopota sp. (Diptera: Tabanidae).</title>
        <authorList>
            <person name="Davis R.E."/>
            <person name="Shao J."/>
            <person name="Zhao Y."/>
            <person name="Gasparich G.E."/>
            <person name="Gaynor B.J."/>
            <person name="Donofrio N."/>
        </authorList>
    </citation>
    <scope>NUCLEOTIDE SEQUENCE [LARGE SCALE GENOMIC DNA]</scope>
    <source>
        <strain evidence="3 4">Tab4c</strain>
    </source>
</reference>
<dbReference type="InterPro" id="IPR001087">
    <property type="entry name" value="GDSL"/>
</dbReference>
<dbReference type="OrthoDB" id="390278at2"/>
<sequence>MKKILSIISSLSLCINISSTIIACTNDTKEIIYKIPELNNFYVLGDSLSDAGGYKYIAQALIDKNSNKGYKFDFRGNFKTEDAIRNQFPSYSNGITTVEWLNSYFGFDGPMKTAGELLVGKDNQNGRNYAVGGARAWDDITLTLREANINKTKMKVDILSQANALVSQKKLTENDLVLVEIGGNDMMDVLLSLADSSLPKKDEIIRKSSENIYLALNTVLSTGANVLFMNSPDLRQLPTVKGGELDRYGKVTALSNAAPSLVNLLHTYDDEYHQKTDEVISNLKEVYNYKIFQYDLYHNFKNIITNYSELYSKTFNKSLNIVNNFGVDGTYFKSDEKLFYMQNSNVKGHETNEIDNYFFIDQVHPTRYVHQYVAKTIYNFICDSFFKIRQKMEIKLDLIN</sequence>
<dbReference type="PROSITE" id="PS51257">
    <property type="entry name" value="PROKAR_LIPOPROTEIN"/>
    <property type="match status" value="1"/>
</dbReference>
<dbReference type="AlphaFoldDB" id="A0A0K1P5Y6"/>
<gene>
    <name evidence="3" type="ORF">STURON_00429</name>
</gene>
<dbReference type="KEGG" id="stur:STURON_00429"/>
<evidence type="ECO:0008006" key="5">
    <source>
        <dbReference type="Google" id="ProtNLM"/>
    </source>
</evidence>
<dbReference type="SUPFAM" id="SSF52266">
    <property type="entry name" value="SGNH hydrolase"/>
    <property type="match status" value="1"/>
</dbReference>
<feature type="chain" id="PRO_5009779601" description="Lipolytic enzyme, GDSL family" evidence="2">
    <location>
        <begin position="24"/>
        <end position="400"/>
    </location>
</feature>
<dbReference type="InterPro" id="IPR008265">
    <property type="entry name" value="Lipase_GDSL_AS"/>
</dbReference>
<dbReference type="Gene3D" id="3.40.50.1110">
    <property type="entry name" value="SGNH hydrolase"/>
    <property type="match status" value="1"/>
</dbReference>
<keyword evidence="2" id="KW-0732">Signal</keyword>
<keyword evidence="1" id="KW-0378">Hydrolase</keyword>
<evidence type="ECO:0000256" key="1">
    <source>
        <dbReference type="ARBA" id="ARBA00022801"/>
    </source>
</evidence>
<name>A0A0K1P5Y6_9MOLU</name>
<evidence type="ECO:0000313" key="4">
    <source>
        <dbReference type="Proteomes" id="UP000067243"/>
    </source>
</evidence>
<proteinExistence type="predicted"/>
<dbReference type="Proteomes" id="UP000067243">
    <property type="component" value="Chromosome"/>
</dbReference>
<dbReference type="PANTHER" id="PTHR45648">
    <property type="entry name" value="GDSL LIPASE/ACYLHYDROLASE FAMILY PROTEIN (AFU_ORTHOLOGUE AFUA_4G14700)"/>
    <property type="match status" value="1"/>
</dbReference>
<dbReference type="RefSeq" id="WP_075048269.1">
    <property type="nucleotide sequence ID" value="NZ_CP012328.1"/>
</dbReference>
<dbReference type="GO" id="GO:0016298">
    <property type="term" value="F:lipase activity"/>
    <property type="evidence" value="ECO:0007669"/>
    <property type="project" value="InterPro"/>
</dbReference>
<dbReference type="PROSITE" id="PS01098">
    <property type="entry name" value="LIPASE_GDSL_SER"/>
    <property type="match status" value="1"/>
</dbReference>
<evidence type="ECO:0000256" key="2">
    <source>
        <dbReference type="SAM" id="SignalP"/>
    </source>
</evidence>
<dbReference type="Pfam" id="PF00657">
    <property type="entry name" value="Lipase_GDSL"/>
    <property type="match status" value="1"/>
</dbReference>
<accession>A0A0K1P5Y6</accession>
<dbReference type="STRING" id="216946.STURO_v1c04270"/>
<keyword evidence="4" id="KW-1185">Reference proteome</keyword>
<evidence type="ECO:0000313" key="3">
    <source>
        <dbReference type="EMBL" id="AKU79675.1"/>
    </source>
</evidence>